<dbReference type="PANTHER" id="PTHR37418">
    <property type="entry name" value="3-KETO-5-AMINOHEXANOATE CLEAVAGE ENZYME-RELATED"/>
    <property type="match status" value="1"/>
</dbReference>
<accession>A0ABQ5ZGR3</accession>
<proteinExistence type="predicted"/>
<dbReference type="Gene3D" id="3.20.20.70">
    <property type="entry name" value="Aldolase class I"/>
    <property type="match status" value="2"/>
</dbReference>
<evidence type="ECO:0000313" key="2">
    <source>
        <dbReference type="Proteomes" id="UP001156702"/>
    </source>
</evidence>
<dbReference type="Proteomes" id="UP001156702">
    <property type="component" value="Unassembled WGS sequence"/>
</dbReference>
<name>A0ABQ5ZGR3_9HYPH</name>
<sequence>MIVQACINGARPAGYHPRLPLTAEAMAIDATACISAGAAELHIHPRGPDGRESLSAVDETVRAVREACPGTLIGVSTGAWIEGDAARTRDSIAAWRERPDYASVNLSEPDAPAVIALLHHMGIGVEAGLASVTDAERFVALLPDGRRALRVLIEIDEEQDFGKADAIVDGIAQVLAQANVRRPILLHGADATVWHFVRRAYRQRWSTRVGLEDGCLRLDGRRAAGNAEIVSDAVRFFRSAAPG</sequence>
<reference evidence="2" key="1">
    <citation type="journal article" date="2019" name="Int. J. Syst. Evol. Microbiol.">
        <title>The Global Catalogue of Microorganisms (GCM) 10K type strain sequencing project: providing services to taxonomists for standard genome sequencing and annotation.</title>
        <authorList>
            <consortium name="The Broad Institute Genomics Platform"/>
            <consortium name="The Broad Institute Genome Sequencing Center for Infectious Disease"/>
            <person name="Wu L."/>
            <person name="Ma J."/>
        </authorList>
    </citation>
    <scope>NUCLEOTIDE SEQUENCE [LARGE SCALE GENOMIC DNA]</scope>
    <source>
        <strain evidence="2">NBRC 102122</strain>
    </source>
</reference>
<dbReference type="EMBL" id="BSOP01000021">
    <property type="protein sequence ID" value="GLR52015.1"/>
    <property type="molecule type" value="Genomic_DNA"/>
</dbReference>
<organism evidence="1 2">
    <name type="scientific">Shinella yambaruensis</name>
    <dbReference type="NCBI Taxonomy" id="415996"/>
    <lineage>
        <taxon>Bacteria</taxon>
        <taxon>Pseudomonadati</taxon>
        <taxon>Pseudomonadota</taxon>
        <taxon>Alphaproteobacteria</taxon>
        <taxon>Hyphomicrobiales</taxon>
        <taxon>Rhizobiaceae</taxon>
        <taxon>Shinella</taxon>
    </lineage>
</organism>
<evidence type="ECO:0000313" key="1">
    <source>
        <dbReference type="EMBL" id="GLR52015.1"/>
    </source>
</evidence>
<keyword evidence="2" id="KW-1185">Reference proteome</keyword>
<dbReference type="PANTHER" id="PTHR37418:SF1">
    <property type="entry name" value="3-KETO-5-AMINOHEXANOATE CLEAVAGE PROTEIN"/>
    <property type="match status" value="1"/>
</dbReference>
<protein>
    <submittedName>
        <fullName evidence="1">3-keto-5-aminohexanoate cleavage enzyme</fullName>
    </submittedName>
</protein>
<dbReference type="RefSeq" id="WP_244765534.1">
    <property type="nucleotide sequence ID" value="NZ_BSOP01000021.1"/>
</dbReference>
<dbReference type="InterPro" id="IPR008567">
    <property type="entry name" value="BKACE"/>
</dbReference>
<comment type="caution">
    <text evidence="1">The sequence shown here is derived from an EMBL/GenBank/DDBJ whole genome shotgun (WGS) entry which is preliminary data.</text>
</comment>
<gene>
    <name evidence="1" type="ORF">GCM10007923_32260</name>
</gene>
<dbReference type="InterPro" id="IPR013785">
    <property type="entry name" value="Aldolase_TIM"/>
</dbReference>
<dbReference type="Pfam" id="PF05853">
    <property type="entry name" value="BKACE"/>
    <property type="match status" value="1"/>
</dbReference>